<dbReference type="EMBL" id="FNXT01001197">
    <property type="protein sequence ID" value="SZX73793.1"/>
    <property type="molecule type" value="Genomic_DNA"/>
</dbReference>
<sequence>MLQQRLRQPFSSCGAARPHKGALAVRCSSSRPGKAGVSPSSAVADRRAVLTQLAASVSFLAGLQGANANPAAAEELTVAQAAAGGFIDWWKSRRTVNGGYKLLAPLYAAQQRLQQASDVLSTEAVGSTELLSALQLVRASSLNCYMFEALPDDTIETKASLLTQKFETKLSDPCTFRIVLKNATDLEPAAVQDVAREKMELLVLSYQKLDGYLEMAREGTDDAVPKAREQLKATQLIAADIEAFVKQTLGV</sequence>
<dbReference type="Proteomes" id="UP000256970">
    <property type="component" value="Unassembled WGS sequence"/>
</dbReference>
<evidence type="ECO:0000313" key="1">
    <source>
        <dbReference type="EMBL" id="SZX73793.1"/>
    </source>
</evidence>
<accession>A0A383W986</accession>
<protein>
    <submittedName>
        <fullName evidence="1">Uncharacterized protein</fullName>
    </submittedName>
</protein>
<keyword evidence="2" id="KW-1185">Reference proteome</keyword>
<organism evidence="1 2">
    <name type="scientific">Tetradesmus obliquus</name>
    <name type="common">Green alga</name>
    <name type="synonym">Acutodesmus obliquus</name>
    <dbReference type="NCBI Taxonomy" id="3088"/>
    <lineage>
        <taxon>Eukaryota</taxon>
        <taxon>Viridiplantae</taxon>
        <taxon>Chlorophyta</taxon>
        <taxon>core chlorophytes</taxon>
        <taxon>Chlorophyceae</taxon>
        <taxon>CS clade</taxon>
        <taxon>Sphaeropleales</taxon>
        <taxon>Scenedesmaceae</taxon>
        <taxon>Tetradesmus</taxon>
    </lineage>
</organism>
<evidence type="ECO:0000313" key="2">
    <source>
        <dbReference type="Proteomes" id="UP000256970"/>
    </source>
</evidence>
<dbReference type="AlphaFoldDB" id="A0A383W986"/>
<proteinExistence type="predicted"/>
<gene>
    <name evidence="1" type="ORF">BQ4739_LOCUS14046</name>
</gene>
<reference evidence="1 2" key="1">
    <citation type="submission" date="2016-10" db="EMBL/GenBank/DDBJ databases">
        <authorList>
            <person name="Cai Z."/>
        </authorList>
    </citation>
    <scope>NUCLEOTIDE SEQUENCE [LARGE SCALE GENOMIC DNA]</scope>
</reference>
<name>A0A383W986_TETOB</name>